<sequence length="758" mass="83109">MVVSTRTSSVWEILPSPSLSNTLKASRISASTSCSLICLAIMVRNSENSISELPFVSISFTRSFSSCCVGFWPSALITVPSSDAEILPSPSLSKMLNASLNSSICSGLVERSNRRRSGGGRFLVNGELDRSSSSLGSEVVHAGLESFLPAIEVHRRQLAHGWVLEVDIHRLRLVDVRASVGRHVDNAFLRNLPDGAVQVLQLLWHIWQVLDRAVVLDDEILHRVVPQSKVNKVPQQVRVDDLELTSKNSSGVDVGGVRLETLVVSQNLRCRRGWHRSHQERISESILLDTGLERVPVPQIGWLLAPKVELQNTLRRRRSLKGLVFAIPNGQLGRGLQSPVFLSMILLRFLVTTLVIWCSFSKLYQLVLSSDSTKAGRAIDAKLHTATSSGDEYSTISQHKLDDLMIPRFFWLVLELQASLYSMNGVPVSVWASKMALGRREQRPLSVLLDSLHEQVWNPQRREQVSGSDLLLTMVLPDVDKVKNIRVPWLNVQSKRARTLVASLVDVSGGVVEHSHHWNDAVGRAVGSSDVRPGGSNVVNVQTNASGSLGDQSTGLEGVIDAVDGVVLHGNQETGRHLRMRSTGIKQSWRRVGEEFLRHQVVRLDDARNVIAMDTNGHTHDHLVGVLLDNPVRFVRDHWRRLAILGVDIVVQLVNDLGKLFGGLLVQVGNGYSGGQGGVVGMDRGHVSGGLGCKVIQLDGGDAMIDTRDDSLGNGNGLDVLWVEAVAQSRHSGGDLVESDWLFAPVSFQNVHCGCEFV</sequence>
<proteinExistence type="predicted"/>
<gene>
    <name evidence="1" type="ORF">OGATHE_000313</name>
</gene>
<evidence type="ECO:0000313" key="2">
    <source>
        <dbReference type="Proteomes" id="UP000788993"/>
    </source>
</evidence>
<organism evidence="1 2">
    <name type="scientific">Ogataea polymorpha</name>
    <dbReference type="NCBI Taxonomy" id="460523"/>
    <lineage>
        <taxon>Eukaryota</taxon>
        <taxon>Fungi</taxon>
        <taxon>Dikarya</taxon>
        <taxon>Ascomycota</taxon>
        <taxon>Saccharomycotina</taxon>
        <taxon>Pichiomycetes</taxon>
        <taxon>Pichiales</taxon>
        <taxon>Pichiaceae</taxon>
        <taxon>Ogataea</taxon>
    </lineage>
</organism>
<dbReference type="EMBL" id="JAEUBD010000095">
    <property type="protein sequence ID" value="KAH3677659.1"/>
    <property type="molecule type" value="Genomic_DNA"/>
</dbReference>
<reference evidence="1" key="1">
    <citation type="journal article" date="2021" name="Open Biol.">
        <title>Shared evolutionary footprints suggest mitochondrial oxidative damage underlies multiple complex I losses in fungi.</title>
        <authorList>
            <person name="Schikora-Tamarit M.A."/>
            <person name="Marcet-Houben M."/>
            <person name="Nosek J."/>
            <person name="Gabaldon T."/>
        </authorList>
    </citation>
    <scope>NUCLEOTIDE SEQUENCE</scope>
    <source>
        <strain evidence="1">NCAIM Y.01608</strain>
    </source>
</reference>
<dbReference type="Proteomes" id="UP000788993">
    <property type="component" value="Unassembled WGS sequence"/>
</dbReference>
<evidence type="ECO:0000313" key="1">
    <source>
        <dbReference type="EMBL" id="KAH3677659.1"/>
    </source>
</evidence>
<comment type="caution">
    <text evidence="1">The sequence shown here is derived from an EMBL/GenBank/DDBJ whole genome shotgun (WGS) entry which is preliminary data.</text>
</comment>
<keyword evidence="2" id="KW-1185">Reference proteome</keyword>
<protein>
    <submittedName>
        <fullName evidence="1">Uncharacterized protein</fullName>
    </submittedName>
</protein>
<dbReference type="AlphaFoldDB" id="A0A9P8TG90"/>
<accession>A0A9P8TG90</accession>
<name>A0A9P8TG90_9ASCO</name>
<reference evidence="1" key="2">
    <citation type="submission" date="2021-01" db="EMBL/GenBank/DDBJ databases">
        <authorList>
            <person name="Schikora-Tamarit M.A."/>
        </authorList>
    </citation>
    <scope>NUCLEOTIDE SEQUENCE</scope>
    <source>
        <strain evidence="1">NCAIM Y.01608</strain>
    </source>
</reference>